<evidence type="ECO:0000313" key="3">
    <source>
        <dbReference type="Proteomes" id="UP000018936"/>
    </source>
</evidence>
<comment type="caution">
    <text evidence="2">The sequence shown here is derived from an EMBL/GenBank/DDBJ whole genome shotgun (WGS) entry which is preliminary data.</text>
</comment>
<name>V8PDN5_OPHHA</name>
<feature type="non-terminal residue" evidence="2">
    <location>
        <position position="1"/>
    </location>
</feature>
<reference evidence="2 3" key="1">
    <citation type="journal article" date="2013" name="Proc. Natl. Acad. Sci. U.S.A.">
        <title>The king cobra genome reveals dynamic gene evolution and adaptation in the snake venom system.</title>
        <authorList>
            <person name="Vonk F.J."/>
            <person name="Casewell N.R."/>
            <person name="Henkel C.V."/>
            <person name="Heimberg A.M."/>
            <person name="Jansen H.J."/>
            <person name="McCleary R.J."/>
            <person name="Kerkkamp H.M."/>
            <person name="Vos R.A."/>
            <person name="Guerreiro I."/>
            <person name="Calvete J.J."/>
            <person name="Wuster W."/>
            <person name="Woods A.E."/>
            <person name="Logan J.M."/>
            <person name="Harrison R.A."/>
            <person name="Castoe T.A."/>
            <person name="de Koning A.P."/>
            <person name="Pollock D.D."/>
            <person name="Yandell M."/>
            <person name="Calderon D."/>
            <person name="Renjifo C."/>
            <person name="Currier R.B."/>
            <person name="Salgado D."/>
            <person name="Pla D."/>
            <person name="Sanz L."/>
            <person name="Hyder A.S."/>
            <person name="Ribeiro J.M."/>
            <person name="Arntzen J.W."/>
            <person name="van den Thillart G.E."/>
            <person name="Boetzer M."/>
            <person name="Pirovano W."/>
            <person name="Dirks R.P."/>
            <person name="Spaink H.P."/>
            <person name="Duboule D."/>
            <person name="McGlinn E."/>
            <person name="Kini R.M."/>
            <person name="Richardson M.K."/>
        </authorList>
    </citation>
    <scope>NUCLEOTIDE SEQUENCE</scope>
    <source>
        <tissue evidence="2">Blood</tissue>
    </source>
</reference>
<dbReference type="EMBL" id="AZIM01000190">
    <property type="protein sequence ID" value="ETE72684.1"/>
    <property type="molecule type" value="Genomic_DNA"/>
</dbReference>
<feature type="region of interest" description="Disordered" evidence="1">
    <location>
        <begin position="24"/>
        <end position="82"/>
    </location>
</feature>
<sequence length="375" mass="42153">MEEEETIFPPFHLLHGQRSMGIVVRRQPVQTAAESDNGEEWGPDRESGEDSDEESGSSEEEDPGEPSGSSEEEDPGEPVIAPPIRYKGQAKQFEGEKGGCLSRGTVWDSLRAGNELSQVHICNIQDQFPMPVCALEYYLSSWLFQKAAWEERQMCISPSESHLLLMKKWKQLAGDVLPLKKNVMFGGALGSDLLERPNIYSSCRIHSSRFPVDRLGLLWLPCTGKWSWKAATLTEPVVTFFESHHCKGAAAPHAKLNTIQDSKTRMETLLKERGILHDSVVRDCSLGNIQARLVPHQRPILTMVEIALMDRSLKESCVQRQICGLPLKHGQNFDLDVVGLLTKPRRDLSIDQWWPQCAKNEEGGRRKRGREGKGM</sequence>
<feature type="compositionally biased region" description="Acidic residues" evidence="1">
    <location>
        <begin position="49"/>
        <end position="76"/>
    </location>
</feature>
<proteinExistence type="predicted"/>
<keyword evidence="3" id="KW-1185">Reference proteome</keyword>
<evidence type="ECO:0000313" key="2">
    <source>
        <dbReference type="EMBL" id="ETE72684.1"/>
    </source>
</evidence>
<evidence type="ECO:0000256" key="1">
    <source>
        <dbReference type="SAM" id="MobiDB-lite"/>
    </source>
</evidence>
<protein>
    <submittedName>
        <fullName evidence="2">Uncharacterized protein</fullName>
    </submittedName>
</protein>
<dbReference type="AlphaFoldDB" id="V8PDN5"/>
<organism evidence="2 3">
    <name type="scientific">Ophiophagus hannah</name>
    <name type="common">King cobra</name>
    <name type="synonym">Naja hannah</name>
    <dbReference type="NCBI Taxonomy" id="8665"/>
    <lineage>
        <taxon>Eukaryota</taxon>
        <taxon>Metazoa</taxon>
        <taxon>Chordata</taxon>
        <taxon>Craniata</taxon>
        <taxon>Vertebrata</taxon>
        <taxon>Euteleostomi</taxon>
        <taxon>Lepidosauria</taxon>
        <taxon>Squamata</taxon>
        <taxon>Bifurcata</taxon>
        <taxon>Unidentata</taxon>
        <taxon>Episquamata</taxon>
        <taxon>Toxicofera</taxon>
        <taxon>Serpentes</taxon>
        <taxon>Colubroidea</taxon>
        <taxon>Elapidae</taxon>
        <taxon>Elapinae</taxon>
        <taxon>Ophiophagus</taxon>
    </lineage>
</organism>
<dbReference type="Proteomes" id="UP000018936">
    <property type="component" value="Unassembled WGS sequence"/>
</dbReference>
<accession>V8PDN5</accession>
<gene>
    <name evidence="2" type="ORF">L345_01479</name>
</gene>